<feature type="transmembrane region" description="Helical" evidence="1">
    <location>
        <begin position="144"/>
        <end position="168"/>
    </location>
</feature>
<dbReference type="SUPFAM" id="SSF52821">
    <property type="entry name" value="Rhodanese/Cell cycle control phosphatase"/>
    <property type="match status" value="1"/>
</dbReference>
<evidence type="ECO:0000313" key="4">
    <source>
        <dbReference type="Proteomes" id="UP000320421"/>
    </source>
</evidence>
<dbReference type="OrthoDB" id="9800872at2"/>
<accession>A0A517PX41</accession>
<dbReference type="InterPro" id="IPR001763">
    <property type="entry name" value="Rhodanese-like_dom"/>
</dbReference>
<reference evidence="3 4" key="1">
    <citation type="submission" date="2019-02" db="EMBL/GenBank/DDBJ databases">
        <title>Deep-cultivation of Planctomycetes and their phenomic and genomic characterization uncovers novel biology.</title>
        <authorList>
            <person name="Wiegand S."/>
            <person name="Jogler M."/>
            <person name="Boedeker C."/>
            <person name="Pinto D."/>
            <person name="Vollmers J."/>
            <person name="Rivas-Marin E."/>
            <person name="Kohn T."/>
            <person name="Peeters S.H."/>
            <person name="Heuer A."/>
            <person name="Rast P."/>
            <person name="Oberbeckmann S."/>
            <person name="Bunk B."/>
            <person name="Jeske O."/>
            <person name="Meyerdierks A."/>
            <person name="Storesund J.E."/>
            <person name="Kallscheuer N."/>
            <person name="Luecker S."/>
            <person name="Lage O.M."/>
            <person name="Pohl T."/>
            <person name="Merkel B.J."/>
            <person name="Hornburger P."/>
            <person name="Mueller R.-W."/>
            <person name="Bruemmer F."/>
            <person name="Labrenz M."/>
            <person name="Spormann A.M."/>
            <person name="Op den Camp H."/>
            <person name="Overmann J."/>
            <person name="Amann R."/>
            <person name="Jetten M.S.M."/>
            <person name="Mascher T."/>
            <person name="Medema M.H."/>
            <person name="Devos D.P."/>
            <person name="Kaster A.-K."/>
            <person name="Ovreas L."/>
            <person name="Rohde M."/>
            <person name="Galperin M.Y."/>
            <person name="Jogler C."/>
        </authorList>
    </citation>
    <scope>NUCLEOTIDE SEQUENCE [LARGE SCALE GENOMIC DNA]</scope>
    <source>
        <strain evidence="3 4">HG66A1</strain>
    </source>
</reference>
<dbReference type="PANTHER" id="PTHR45431">
    <property type="entry name" value="RHODANESE-LIKE DOMAIN-CONTAINING PROTEIN 15, CHLOROPLASTIC"/>
    <property type="match status" value="1"/>
</dbReference>
<evidence type="ECO:0000256" key="1">
    <source>
        <dbReference type="SAM" id="Phobius"/>
    </source>
</evidence>
<dbReference type="Gene3D" id="3.40.250.10">
    <property type="entry name" value="Rhodanese-like domain"/>
    <property type="match status" value="1"/>
</dbReference>
<dbReference type="InterPro" id="IPR021309">
    <property type="entry name" value="YgaP-like_TM"/>
</dbReference>
<dbReference type="AlphaFoldDB" id="A0A517PX41"/>
<dbReference type="Pfam" id="PF00581">
    <property type="entry name" value="Rhodanese"/>
    <property type="match status" value="1"/>
</dbReference>
<dbReference type="PANTHER" id="PTHR45431:SF3">
    <property type="entry name" value="RHODANESE-LIKE DOMAIN-CONTAINING PROTEIN 15, CHLOROPLASTIC"/>
    <property type="match status" value="1"/>
</dbReference>
<dbReference type="CDD" id="cd00158">
    <property type="entry name" value="RHOD"/>
    <property type="match status" value="1"/>
</dbReference>
<evidence type="ECO:0000313" key="3">
    <source>
        <dbReference type="EMBL" id="QDT23956.1"/>
    </source>
</evidence>
<keyword evidence="1" id="KW-0472">Membrane</keyword>
<dbReference type="EMBL" id="CP036266">
    <property type="protein sequence ID" value="QDT23956.1"/>
    <property type="molecule type" value="Genomic_DNA"/>
</dbReference>
<dbReference type="Pfam" id="PF11127">
    <property type="entry name" value="YgaP-like_TM"/>
    <property type="match status" value="1"/>
</dbReference>
<dbReference type="Proteomes" id="UP000320421">
    <property type="component" value="Chromosome"/>
</dbReference>
<name>A0A517PX41_9PLAN</name>
<keyword evidence="1" id="KW-1133">Transmembrane helix</keyword>
<evidence type="ECO:0000259" key="2">
    <source>
        <dbReference type="PROSITE" id="PS50206"/>
    </source>
</evidence>
<dbReference type="Gene3D" id="6.10.140.1340">
    <property type="match status" value="1"/>
</dbReference>
<sequence>MAEVKTITPEALARLHSQQDVAVIDVRTPAEFREVHATIARNIPLDKIGTDHIEELTNGSTDEPVYIICQSGNRSSRACQKLIDAGCPNVVSVEGGTKAWEAQGLPVERGKKTISLERQVRIAAGFLVFTGAMLGMFVNPWFSGISAFVGAGLMFAGITDTCGMAMVLAKMPWNQVSGCEQQQCQKAA</sequence>
<organism evidence="3 4">
    <name type="scientific">Gimesia chilikensis</name>
    <dbReference type="NCBI Taxonomy" id="2605989"/>
    <lineage>
        <taxon>Bacteria</taxon>
        <taxon>Pseudomonadati</taxon>
        <taxon>Planctomycetota</taxon>
        <taxon>Planctomycetia</taxon>
        <taxon>Planctomycetales</taxon>
        <taxon>Planctomycetaceae</taxon>
        <taxon>Gimesia</taxon>
    </lineage>
</organism>
<gene>
    <name evidence="3" type="primary">ygaP</name>
    <name evidence="3" type="ORF">HG66A1_57820</name>
</gene>
<feature type="domain" description="Rhodanese" evidence="2">
    <location>
        <begin position="17"/>
        <end position="109"/>
    </location>
</feature>
<protein>
    <submittedName>
        <fullName evidence="3">Inner membrane protein YgaP</fullName>
    </submittedName>
</protein>
<dbReference type="InterPro" id="IPR036873">
    <property type="entry name" value="Rhodanese-like_dom_sf"/>
</dbReference>
<feature type="transmembrane region" description="Helical" evidence="1">
    <location>
        <begin position="120"/>
        <end position="138"/>
    </location>
</feature>
<keyword evidence="4" id="KW-1185">Reference proteome</keyword>
<dbReference type="RefSeq" id="WP_145192142.1">
    <property type="nucleotide sequence ID" value="NZ_CP036266.1"/>
</dbReference>
<dbReference type="InterPro" id="IPR052367">
    <property type="entry name" value="Thiosulfate_ST/Rhodanese-like"/>
</dbReference>
<keyword evidence="1" id="KW-0812">Transmembrane</keyword>
<dbReference type="SMART" id="SM00450">
    <property type="entry name" value="RHOD"/>
    <property type="match status" value="1"/>
</dbReference>
<dbReference type="PROSITE" id="PS50206">
    <property type="entry name" value="RHODANESE_3"/>
    <property type="match status" value="1"/>
</dbReference>
<proteinExistence type="predicted"/>